<dbReference type="InterPro" id="IPR002753">
    <property type="entry name" value="UPF0058"/>
</dbReference>
<comment type="caution">
    <text evidence="1">The sequence shown here is derived from an EMBL/GenBank/DDBJ whole genome shotgun (WGS) entry which is preliminary data.</text>
</comment>
<dbReference type="SUPFAM" id="SSF140371">
    <property type="entry name" value="Vng1086c-like"/>
    <property type="match status" value="1"/>
</dbReference>
<dbReference type="Gene3D" id="1.20.1270.110">
    <property type="entry name" value="Uncharacterised protein family UPF0058"/>
    <property type="match status" value="1"/>
</dbReference>
<sequence>MTQYEELGVRPTSIHKSKTDHKAAVFKLAKGITKSVDEPEVEPLAPKAD</sequence>
<evidence type="ECO:0000313" key="1">
    <source>
        <dbReference type="EMBL" id="EJN61031.1"/>
    </source>
</evidence>
<dbReference type="EMBL" id="ALJD01000002">
    <property type="protein sequence ID" value="EJN61031.1"/>
    <property type="molecule type" value="Genomic_DNA"/>
</dbReference>
<dbReference type="InterPro" id="IPR036519">
    <property type="entry name" value="UPF0058_sf"/>
</dbReference>
<proteinExistence type="predicted"/>
<evidence type="ECO:0000313" key="2">
    <source>
        <dbReference type="Proteomes" id="UP000007813"/>
    </source>
</evidence>
<reference evidence="1 2" key="1">
    <citation type="journal article" date="2012" name="J. Bacteriol.">
        <title>Draft Genome Sequence of the Extremely Halophilic Archaeon Halogranum salarium B-1T.</title>
        <authorList>
            <person name="Kim K.K."/>
            <person name="Lee K.C."/>
            <person name="Lee J.S."/>
        </authorList>
    </citation>
    <scope>NUCLEOTIDE SEQUENCE [LARGE SCALE GENOMIC DNA]</scope>
    <source>
        <strain evidence="1 2">B-1</strain>
    </source>
</reference>
<accession>J3JHJ3</accession>
<gene>
    <name evidence="1" type="ORF">HSB1_00720</name>
</gene>
<dbReference type="PATRIC" id="fig|1210908.3.peg.68"/>
<organism evidence="1 2">
    <name type="scientific">Halogranum salarium B-1</name>
    <dbReference type="NCBI Taxonomy" id="1210908"/>
    <lineage>
        <taxon>Archaea</taxon>
        <taxon>Methanobacteriati</taxon>
        <taxon>Methanobacteriota</taxon>
        <taxon>Stenosarchaea group</taxon>
        <taxon>Halobacteria</taxon>
        <taxon>Halobacteriales</taxon>
        <taxon>Haloferacaceae</taxon>
    </lineage>
</organism>
<dbReference type="Proteomes" id="UP000007813">
    <property type="component" value="Unassembled WGS sequence"/>
</dbReference>
<protein>
    <submittedName>
        <fullName evidence="1">Metal-binding protein</fullName>
    </submittedName>
</protein>
<name>J3JHJ3_9EURY</name>
<dbReference type="eggNOG" id="arCOG02254">
    <property type="taxonomic scope" value="Archaea"/>
</dbReference>
<dbReference type="Pfam" id="PF01893">
    <property type="entry name" value="UPF0058"/>
    <property type="match status" value="1"/>
</dbReference>
<dbReference type="AlphaFoldDB" id="J3JHJ3"/>